<proteinExistence type="predicted"/>
<dbReference type="VEuPathDB" id="FungiDB:PC110_g4889"/>
<dbReference type="PROSITE" id="PS51186">
    <property type="entry name" value="GNAT"/>
    <property type="match status" value="2"/>
</dbReference>
<dbReference type="CDD" id="cd04301">
    <property type="entry name" value="NAT_SF"/>
    <property type="match status" value="2"/>
</dbReference>
<dbReference type="GO" id="GO:0008080">
    <property type="term" value="F:N-acetyltransferase activity"/>
    <property type="evidence" value="ECO:0007669"/>
    <property type="project" value="TreeGrafter"/>
</dbReference>
<gene>
    <name evidence="2" type="ORF">JG687_00000510</name>
</gene>
<dbReference type="Pfam" id="PF13673">
    <property type="entry name" value="Acetyltransf_10"/>
    <property type="match status" value="1"/>
</dbReference>
<reference evidence="2" key="1">
    <citation type="submission" date="2021-01" db="EMBL/GenBank/DDBJ databases">
        <title>Phytophthora aleatoria, a newly-described species from Pinus radiata is distinct from Phytophthora cactorum isolates based on comparative genomics.</title>
        <authorList>
            <person name="Mcdougal R."/>
            <person name="Panda P."/>
            <person name="Williams N."/>
            <person name="Studholme D.J."/>
        </authorList>
    </citation>
    <scope>NUCLEOTIDE SEQUENCE</scope>
    <source>
        <strain evidence="2">NZFS 3830</strain>
    </source>
</reference>
<accession>A0A8T1UZW2</accession>
<sequence length="297" mass="33692">MTLLVTPVTTPAEFEEAKAIRLRVFHEEQGFDPVLEFDEHDDEPSTVHFLGKDVEQDKYVAVGRVLMDEATRSAKIGRVAVLRECRGKSYGAALMEGMERHIRDRVDSFKLSAQFDKKGFYEKCGYQRTADEIHLDEGVPHCWMMPLIVTAVATPDEMQQAMAVRRRVFIDEQGFREAVETEDPNDDEPTTIHFVGKDSETGEYVAVARCLLDEATRKAKFGRVAVLSKCRGKNFGAQLMDAIEEHVRDRVDLFVLSSQYGRKGFYEKCGYHCPSDEVYLEEGAKHCYMVKSAKLSG</sequence>
<feature type="domain" description="N-acetyltransferase" evidence="1">
    <location>
        <begin position="3"/>
        <end position="149"/>
    </location>
</feature>
<evidence type="ECO:0000313" key="2">
    <source>
        <dbReference type="EMBL" id="KAG6974155.1"/>
    </source>
</evidence>
<feature type="domain" description="N-acetyltransferase" evidence="1">
    <location>
        <begin position="148"/>
        <end position="294"/>
    </location>
</feature>
<protein>
    <recommendedName>
        <fullName evidence="1">N-acetyltransferase domain-containing protein</fullName>
    </recommendedName>
</protein>
<dbReference type="AlphaFoldDB" id="A0A8T1UZW2"/>
<dbReference type="PANTHER" id="PTHR13355:SF22">
    <property type="entry name" value="SLL0786 PROTEIN"/>
    <property type="match status" value="1"/>
</dbReference>
<dbReference type="Pfam" id="PF00583">
    <property type="entry name" value="Acetyltransf_1"/>
    <property type="match status" value="1"/>
</dbReference>
<evidence type="ECO:0000259" key="1">
    <source>
        <dbReference type="PROSITE" id="PS51186"/>
    </source>
</evidence>
<dbReference type="PANTHER" id="PTHR13355">
    <property type="entry name" value="GLUCOSAMINE 6-PHOSPHATE N-ACETYLTRANSFERASE"/>
    <property type="match status" value="1"/>
</dbReference>
<dbReference type="OrthoDB" id="329272at2759"/>
<dbReference type="VEuPathDB" id="FungiDB:PC110_g12945"/>
<comment type="caution">
    <text evidence="2">The sequence shown here is derived from an EMBL/GenBank/DDBJ whole genome shotgun (WGS) entry which is preliminary data.</text>
</comment>
<dbReference type="EMBL" id="JAENGZ010000010">
    <property type="protein sequence ID" value="KAG6974155.1"/>
    <property type="molecule type" value="Genomic_DNA"/>
</dbReference>
<dbReference type="InterPro" id="IPR000182">
    <property type="entry name" value="GNAT_dom"/>
</dbReference>
<dbReference type="InterPro" id="IPR039143">
    <property type="entry name" value="GNPNAT1-like"/>
</dbReference>
<organism evidence="2 3">
    <name type="scientific">Phytophthora cactorum</name>
    <dbReference type="NCBI Taxonomy" id="29920"/>
    <lineage>
        <taxon>Eukaryota</taxon>
        <taxon>Sar</taxon>
        <taxon>Stramenopiles</taxon>
        <taxon>Oomycota</taxon>
        <taxon>Peronosporomycetes</taxon>
        <taxon>Peronosporales</taxon>
        <taxon>Peronosporaceae</taxon>
        <taxon>Phytophthora</taxon>
    </lineage>
</organism>
<evidence type="ECO:0000313" key="3">
    <source>
        <dbReference type="Proteomes" id="UP000688947"/>
    </source>
</evidence>
<name>A0A8T1UZW2_9STRA</name>
<dbReference type="Proteomes" id="UP000688947">
    <property type="component" value="Unassembled WGS sequence"/>
</dbReference>